<evidence type="ECO:0000256" key="5">
    <source>
        <dbReference type="ARBA" id="ARBA00019150"/>
    </source>
</evidence>
<name>A0A9Q5I3V4_SANBA</name>
<evidence type="ECO:0000256" key="4">
    <source>
        <dbReference type="ARBA" id="ARBA00011959"/>
    </source>
</evidence>
<dbReference type="InterPro" id="IPR037171">
    <property type="entry name" value="NagB/RpiA_transferase-like"/>
</dbReference>
<dbReference type="SUPFAM" id="SSF75445">
    <property type="entry name" value="D-ribose-5-phosphate isomerase (RpiA), lid domain"/>
    <property type="match status" value="1"/>
</dbReference>
<dbReference type="FunFam" id="3.30.70.260:FF:000053">
    <property type="entry name" value="Ribose-5-phosphate isomerase, putative"/>
    <property type="match status" value="1"/>
</dbReference>
<dbReference type="GO" id="GO:0009052">
    <property type="term" value="P:pentose-phosphate shunt, non-oxidative branch"/>
    <property type="evidence" value="ECO:0007669"/>
    <property type="project" value="InterPro"/>
</dbReference>
<evidence type="ECO:0000313" key="10">
    <source>
        <dbReference type="Proteomes" id="UP000757232"/>
    </source>
</evidence>
<dbReference type="Proteomes" id="UP000757232">
    <property type="component" value="Unassembled WGS sequence"/>
</dbReference>
<dbReference type="GO" id="GO:0005737">
    <property type="term" value="C:cytoplasm"/>
    <property type="evidence" value="ECO:0007669"/>
    <property type="project" value="TreeGrafter"/>
</dbReference>
<dbReference type="PANTHER" id="PTHR11934">
    <property type="entry name" value="RIBOSE-5-PHOSPHATE ISOMERASE"/>
    <property type="match status" value="1"/>
</dbReference>
<reference evidence="9" key="1">
    <citation type="submission" date="2016-06" db="EMBL/GenBank/DDBJ databases">
        <title>Draft Genome sequence of the fungus Inonotus baumii.</title>
        <authorList>
            <person name="Zhu H."/>
            <person name="Lin W."/>
        </authorList>
    </citation>
    <scope>NUCLEOTIDE SEQUENCE</scope>
    <source>
        <strain evidence="9">821</strain>
    </source>
</reference>
<dbReference type="AlphaFoldDB" id="A0A9Q5I3V4"/>
<comment type="catalytic activity">
    <reaction evidence="1">
        <text>aldehydo-D-ribose 5-phosphate = D-ribulose 5-phosphate</text>
        <dbReference type="Rhea" id="RHEA:14657"/>
        <dbReference type="ChEBI" id="CHEBI:58121"/>
        <dbReference type="ChEBI" id="CHEBI:58273"/>
        <dbReference type="EC" id="5.3.1.6"/>
    </reaction>
</comment>
<evidence type="ECO:0000256" key="1">
    <source>
        <dbReference type="ARBA" id="ARBA00001713"/>
    </source>
</evidence>
<evidence type="ECO:0000256" key="7">
    <source>
        <dbReference type="ARBA" id="ARBA00029734"/>
    </source>
</evidence>
<dbReference type="Gene3D" id="3.30.70.260">
    <property type="match status" value="1"/>
</dbReference>
<dbReference type="PANTHER" id="PTHR11934:SF0">
    <property type="entry name" value="RIBOSE-5-PHOSPHATE ISOMERASE"/>
    <property type="match status" value="1"/>
</dbReference>
<evidence type="ECO:0000256" key="8">
    <source>
        <dbReference type="ARBA" id="ARBA00032273"/>
    </source>
</evidence>
<dbReference type="EMBL" id="LNZH02000121">
    <property type="protein sequence ID" value="OCB90697.1"/>
    <property type="molecule type" value="Genomic_DNA"/>
</dbReference>
<dbReference type="Gene3D" id="3.40.50.1360">
    <property type="match status" value="1"/>
</dbReference>
<accession>A0A9Q5I3V4</accession>
<dbReference type="CDD" id="cd01398">
    <property type="entry name" value="RPI_A"/>
    <property type="match status" value="1"/>
</dbReference>
<comment type="caution">
    <text evidence="9">The sequence shown here is derived from an EMBL/GenBank/DDBJ whole genome shotgun (WGS) entry which is preliminary data.</text>
</comment>
<sequence>MAASPLIIRRRPSIGAGALSPSPLSLTGFPTSSSSATQQAGITTAAGGVPVAVVEPLAPVKQELSVIEKSKRLAAWTAVDHHIHEEHKVIGIGSGSTVPYVVERIVQQGEKLNHERVFLPTGFQSKELIVKANLRLGDVDQYPSIDVTIDGADEVDHDLNCIKGGGACHLREKVLAEAAETWIVVADYRKNSDVLGTTYKQGVPIEVAPFAYAKLLQNVHLLGSENACLRMAKGGKAGPVVTDNGNFVIDAPFDEEMMRDPHELLTKIKMLTGVVEVGLFCHMAQAAYFGNADGSVTIKWHDGRVEQVKGTELDESPVDSKANAQ</sequence>
<dbReference type="GO" id="GO:0006014">
    <property type="term" value="P:D-ribose metabolic process"/>
    <property type="evidence" value="ECO:0007669"/>
    <property type="project" value="TreeGrafter"/>
</dbReference>
<dbReference type="NCBIfam" id="NF001924">
    <property type="entry name" value="PRK00702.1"/>
    <property type="match status" value="1"/>
</dbReference>
<dbReference type="SUPFAM" id="SSF100950">
    <property type="entry name" value="NagB/RpiA/CoA transferase-like"/>
    <property type="match status" value="1"/>
</dbReference>
<organism evidence="9 10">
    <name type="scientific">Sanghuangporus baumii</name>
    <name type="common">Phellinus baumii</name>
    <dbReference type="NCBI Taxonomy" id="108892"/>
    <lineage>
        <taxon>Eukaryota</taxon>
        <taxon>Fungi</taxon>
        <taxon>Dikarya</taxon>
        <taxon>Basidiomycota</taxon>
        <taxon>Agaricomycotina</taxon>
        <taxon>Agaricomycetes</taxon>
        <taxon>Hymenochaetales</taxon>
        <taxon>Hymenochaetaceae</taxon>
        <taxon>Sanghuangporus</taxon>
    </lineage>
</organism>
<keyword evidence="10" id="KW-1185">Reference proteome</keyword>
<proteinExistence type="inferred from homology"/>
<dbReference type="Pfam" id="PF06026">
    <property type="entry name" value="Rib_5-P_isom_A"/>
    <property type="match status" value="1"/>
</dbReference>
<evidence type="ECO:0000256" key="6">
    <source>
        <dbReference type="ARBA" id="ARBA00023235"/>
    </source>
</evidence>
<protein>
    <recommendedName>
        <fullName evidence="5">Ribose-5-phosphate isomerase</fullName>
        <ecNumber evidence="4">5.3.1.6</ecNumber>
    </recommendedName>
    <alternativeName>
        <fullName evidence="8">D-ribose-5-phosphate ketol-isomerase</fullName>
    </alternativeName>
    <alternativeName>
        <fullName evidence="7">Phosphoriboisomerase</fullName>
    </alternativeName>
</protein>
<gene>
    <name evidence="9" type="ORF">A7U60_g2059</name>
</gene>
<dbReference type="InterPro" id="IPR004788">
    <property type="entry name" value="Ribose5P_isomerase_type_A"/>
</dbReference>
<comment type="similarity">
    <text evidence="3">Belongs to the ribose 5-phosphate isomerase family.</text>
</comment>
<dbReference type="EC" id="5.3.1.6" evidence="4"/>
<dbReference type="FunFam" id="3.40.50.1360:FF:000014">
    <property type="entry name" value="Ribose 5-phosphate isomerase"/>
    <property type="match status" value="1"/>
</dbReference>
<keyword evidence="6 9" id="KW-0413">Isomerase</keyword>
<comment type="pathway">
    <text evidence="2">Carbohydrate degradation; pentose phosphate pathway; D-ribose 5-phosphate from D-ribulose 5-phosphate (non-oxidative stage): step 1/1.</text>
</comment>
<dbReference type="OrthoDB" id="1555531at2759"/>
<evidence type="ECO:0000313" key="9">
    <source>
        <dbReference type="EMBL" id="OCB90697.1"/>
    </source>
</evidence>
<evidence type="ECO:0000256" key="3">
    <source>
        <dbReference type="ARBA" id="ARBA00008088"/>
    </source>
</evidence>
<evidence type="ECO:0000256" key="2">
    <source>
        <dbReference type="ARBA" id="ARBA00004988"/>
    </source>
</evidence>
<dbReference type="NCBIfam" id="TIGR00021">
    <property type="entry name" value="rpiA"/>
    <property type="match status" value="1"/>
</dbReference>
<dbReference type="GO" id="GO:0004751">
    <property type="term" value="F:ribose-5-phosphate isomerase activity"/>
    <property type="evidence" value="ECO:0007669"/>
    <property type="project" value="UniProtKB-EC"/>
</dbReference>